<comment type="caution">
    <text evidence="2">The sequence shown here is derived from an EMBL/GenBank/DDBJ whole genome shotgun (WGS) entry which is preliminary data.</text>
</comment>
<sequence length="128" mass="14263">MVGLVFASCEKDETGIDASKEDLLGKWTLVSTTETIMGETETTTDLDETIEFMEDDAYSMTFEGELDEEGIYEVSGNKLTLISEYDEGELTIFNLSADSFTMGGSFSEEFMGQEMSISFKAEYARINE</sequence>
<dbReference type="InterPro" id="IPR024311">
    <property type="entry name" value="Lipocalin-like"/>
</dbReference>
<dbReference type="EMBL" id="JAENRR010000076">
    <property type="protein sequence ID" value="MBK3519563.1"/>
    <property type="molecule type" value="Genomic_DNA"/>
</dbReference>
<dbReference type="Pfam" id="PF13648">
    <property type="entry name" value="Lipocalin_4"/>
    <property type="match status" value="1"/>
</dbReference>
<evidence type="ECO:0000313" key="3">
    <source>
        <dbReference type="Proteomes" id="UP000605676"/>
    </source>
</evidence>
<evidence type="ECO:0000259" key="1">
    <source>
        <dbReference type="Pfam" id="PF13648"/>
    </source>
</evidence>
<accession>A0ABS1HPE8</accession>
<evidence type="ECO:0000313" key="2">
    <source>
        <dbReference type="EMBL" id="MBK3519563.1"/>
    </source>
</evidence>
<feature type="domain" description="Lipocalin-like" evidence="1">
    <location>
        <begin position="23"/>
        <end position="101"/>
    </location>
</feature>
<dbReference type="Proteomes" id="UP000605676">
    <property type="component" value="Unassembled WGS sequence"/>
</dbReference>
<protein>
    <submittedName>
        <fullName evidence="2">Lipocalin family protein</fullName>
    </submittedName>
</protein>
<proteinExistence type="predicted"/>
<dbReference type="RefSeq" id="WP_200466781.1">
    <property type="nucleotide sequence ID" value="NZ_JAENRR010000076.1"/>
</dbReference>
<keyword evidence="3" id="KW-1185">Reference proteome</keyword>
<name>A0ABS1HPE8_9BACT</name>
<gene>
    <name evidence="2" type="ORF">JIV24_19620</name>
</gene>
<reference evidence="2 3" key="1">
    <citation type="submission" date="2021-01" db="EMBL/GenBank/DDBJ databases">
        <title>Carboxyliciviraga sp.nov., isolated from coastal sediments.</title>
        <authorList>
            <person name="Lu D."/>
            <person name="Zhang T."/>
        </authorList>
    </citation>
    <scope>NUCLEOTIDE SEQUENCE [LARGE SCALE GENOMIC DNA]</scope>
    <source>
        <strain evidence="2 3">N1Y132</strain>
    </source>
</reference>
<organism evidence="2 3">
    <name type="scientific">Carboxylicivirga marina</name>
    <dbReference type="NCBI Taxonomy" id="2800988"/>
    <lineage>
        <taxon>Bacteria</taxon>
        <taxon>Pseudomonadati</taxon>
        <taxon>Bacteroidota</taxon>
        <taxon>Bacteroidia</taxon>
        <taxon>Marinilabiliales</taxon>
        <taxon>Marinilabiliaceae</taxon>
        <taxon>Carboxylicivirga</taxon>
    </lineage>
</organism>